<proteinExistence type="predicted"/>
<evidence type="ECO:0000313" key="2">
    <source>
        <dbReference type="Proteomes" id="UP000814033"/>
    </source>
</evidence>
<reference evidence="1" key="1">
    <citation type="submission" date="2021-02" db="EMBL/GenBank/DDBJ databases">
        <authorList>
            <consortium name="DOE Joint Genome Institute"/>
            <person name="Ahrendt S."/>
            <person name="Looney B.P."/>
            <person name="Miyauchi S."/>
            <person name="Morin E."/>
            <person name="Drula E."/>
            <person name="Courty P.E."/>
            <person name="Chicoki N."/>
            <person name="Fauchery L."/>
            <person name="Kohler A."/>
            <person name="Kuo A."/>
            <person name="Labutti K."/>
            <person name="Pangilinan J."/>
            <person name="Lipzen A."/>
            <person name="Riley R."/>
            <person name="Andreopoulos W."/>
            <person name="He G."/>
            <person name="Johnson J."/>
            <person name="Barry K.W."/>
            <person name="Grigoriev I.V."/>
            <person name="Nagy L."/>
            <person name="Hibbett D."/>
            <person name="Henrissat B."/>
            <person name="Matheny P.B."/>
            <person name="Labbe J."/>
            <person name="Martin F."/>
        </authorList>
    </citation>
    <scope>NUCLEOTIDE SEQUENCE</scope>
    <source>
        <strain evidence="1">FP105234-sp</strain>
    </source>
</reference>
<reference evidence="1" key="2">
    <citation type="journal article" date="2022" name="New Phytol.">
        <title>Evolutionary transition to the ectomycorrhizal habit in the genomes of a hyperdiverse lineage of mushroom-forming fungi.</title>
        <authorList>
            <person name="Looney B."/>
            <person name="Miyauchi S."/>
            <person name="Morin E."/>
            <person name="Drula E."/>
            <person name="Courty P.E."/>
            <person name="Kohler A."/>
            <person name="Kuo A."/>
            <person name="LaButti K."/>
            <person name="Pangilinan J."/>
            <person name="Lipzen A."/>
            <person name="Riley R."/>
            <person name="Andreopoulos W."/>
            <person name="He G."/>
            <person name="Johnson J."/>
            <person name="Nolan M."/>
            <person name="Tritt A."/>
            <person name="Barry K.W."/>
            <person name="Grigoriev I.V."/>
            <person name="Nagy L.G."/>
            <person name="Hibbett D."/>
            <person name="Henrissat B."/>
            <person name="Matheny P.B."/>
            <person name="Labbe J."/>
            <person name="Martin F.M."/>
        </authorList>
    </citation>
    <scope>NUCLEOTIDE SEQUENCE</scope>
    <source>
        <strain evidence="1">FP105234-sp</strain>
    </source>
</reference>
<organism evidence="1 2">
    <name type="scientific">Auriscalpium vulgare</name>
    <dbReference type="NCBI Taxonomy" id="40419"/>
    <lineage>
        <taxon>Eukaryota</taxon>
        <taxon>Fungi</taxon>
        <taxon>Dikarya</taxon>
        <taxon>Basidiomycota</taxon>
        <taxon>Agaricomycotina</taxon>
        <taxon>Agaricomycetes</taxon>
        <taxon>Russulales</taxon>
        <taxon>Auriscalpiaceae</taxon>
        <taxon>Auriscalpium</taxon>
    </lineage>
</organism>
<keyword evidence="2" id="KW-1185">Reference proteome</keyword>
<name>A0ACB8RRC0_9AGAM</name>
<sequence length="359" mass="37583">MSIPLAAITPPVTPELLAALAALNVRNTYDLIFTPAPTLLRQLPSGTITLGQLKSLIARATAISAAPGVTAEVLYATESVKYVEDKQVRSGVRALDALLGGSFGGPGCGRVVEVSGDAGGGKTALALHIVLHHLAAHETAAALWMDTTGDLSPARLTSVLPFHASGAAATGVLERLHISQAFDLDAAQEVIRHLRTALATTPDMSPRPRILVIDTVTPLIGPQLSAISSQGVSHYTPIAFCIPTNQLGHAAMTTFMRLLGNTARTFGLAILVLNNSTALKPPGPNPASCFAATTRKPALGPSFAFLTDATLWLAHAPPGFSAETEAAGEVRVAEMFRSRVSVSRTWCPFRLRDGAILEL</sequence>
<protein>
    <submittedName>
        <fullName evidence="1">P-loop containing nucleoside triphosphate hydrolase protein</fullName>
    </submittedName>
</protein>
<gene>
    <name evidence="1" type="ORF">FA95DRAFT_1606772</name>
</gene>
<keyword evidence="1" id="KW-0378">Hydrolase</keyword>
<dbReference type="Proteomes" id="UP000814033">
    <property type="component" value="Unassembled WGS sequence"/>
</dbReference>
<evidence type="ECO:0000313" key="1">
    <source>
        <dbReference type="EMBL" id="KAI0046565.1"/>
    </source>
</evidence>
<dbReference type="EMBL" id="MU275922">
    <property type="protein sequence ID" value="KAI0046565.1"/>
    <property type="molecule type" value="Genomic_DNA"/>
</dbReference>
<comment type="caution">
    <text evidence="1">The sequence shown here is derived from an EMBL/GenBank/DDBJ whole genome shotgun (WGS) entry which is preliminary data.</text>
</comment>
<accession>A0ACB8RRC0</accession>